<organism evidence="2 3">
    <name type="scientific">Massilia forsythiae</name>
    <dbReference type="NCBI Taxonomy" id="2728020"/>
    <lineage>
        <taxon>Bacteria</taxon>
        <taxon>Pseudomonadati</taxon>
        <taxon>Pseudomonadota</taxon>
        <taxon>Betaproteobacteria</taxon>
        <taxon>Burkholderiales</taxon>
        <taxon>Oxalobacteraceae</taxon>
        <taxon>Telluria group</taxon>
        <taxon>Massilia</taxon>
    </lineage>
</organism>
<evidence type="ECO:0000313" key="2">
    <source>
        <dbReference type="EMBL" id="QJE01907.1"/>
    </source>
</evidence>
<dbReference type="KEGG" id="mfy:HH212_19335"/>
<name>A0A7Z2VYU0_9BURK</name>
<feature type="signal peptide" evidence="1">
    <location>
        <begin position="1"/>
        <end position="24"/>
    </location>
</feature>
<reference evidence="2 3" key="1">
    <citation type="submission" date="2020-04" db="EMBL/GenBank/DDBJ databases">
        <title>Genome sequencing of novel species.</title>
        <authorList>
            <person name="Heo J."/>
            <person name="Kim S.-J."/>
            <person name="Kim J.-S."/>
            <person name="Hong S.-B."/>
            <person name="Kwon S.-W."/>
        </authorList>
    </citation>
    <scope>NUCLEOTIDE SEQUENCE [LARGE SCALE GENOMIC DNA]</scope>
    <source>
        <strain evidence="2 3">GN2-R2</strain>
    </source>
</reference>
<proteinExistence type="predicted"/>
<evidence type="ECO:0000256" key="1">
    <source>
        <dbReference type="SAM" id="SignalP"/>
    </source>
</evidence>
<dbReference type="Proteomes" id="UP000502415">
    <property type="component" value="Chromosome"/>
</dbReference>
<accession>A0A7Z2VYU0</accession>
<feature type="chain" id="PRO_5030545220" evidence="1">
    <location>
        <begin position="25"/>
        <end position="165"/>
    </location>
</feature>
<keyword evidence="1" id="KW-0732">Signal</keyword>
<sequence>MFFFSGIGARRVLAGILAASAACAGTHAGDMLPVTANDVLALPVHSPFAGGAAAVDSATLSATVALAAGKGNVAPARMQTLRDRLALLAATMPRGETYPAGTLDRSERLRSPGAAPAAPPFGAIGVTLPRDAAHADRIGVHIALSNTVTTPGTVILTPLGQAPGR</sequence>
<dbReference type="EMBL" id="CP051685">
    <property type="protein sequence ID" value="QJE01907.1"/>
    <property type="molecule type" value="Genomic_DNA"/>
</dbReference>
<keyword evidence="3" id="KW-1185">Reference proteome</keyword>
<gene>
    <name evidence="2" type="ORF">HH212_19335</name>
</gene>
<dbReference type="AlphaFoldDB" id="A0A7Z2VYU0"/>
<dbReference type="RefSeq" id="WP_170203994.1">
    <property type="nucleotide sequence ID" value="NZ_CP051685.1"/>
</dbReference>
<evidence type="ECO:0000313" key="3">
    <source>
        <dbReference type="Proteomes" id="UP000502415"/>
    </source>
</evidence>
<protein>
    <submittedName>
        <fullName evidence="2">Uncharacterized protein</fullName>
    </submittedName>
</protein>